<sequence length="73" mass="8339">MITKIDSISLSPAETEEYETFVNMSTSQEQMQKDIDLIDWDLVRRSGGLIKFAKIVRKDDLFEEGEVLGIEDA</sequence>
<dbReference type="AlphaFoldDB" id="A0A0F9JY07"/>
<gene>
    <name evidence="1" type="ORF">LCGC14_1397790</name>
</gene>
<reference evidence="1" key="1">
    <citation type="journal article" date="2015" name="Nature">
        <title>Complex archaea that bridge the gap between prokaryotes and eukaryotes.</title>
        <authorList>
            <person name="Spang A."/>
            <person name="Saw J.H."/>
            <person name="Jorgensen S.L."/>
            <person name="Zaremba-Niedzwiedzka K."/>
            <person name="Martijn J."/>
            <person name="Lind A.E."/>
            <person name="van Eijk R."/>
            <person name="Schleper C."/>
            <person name="Guy L."/>
            <person name="Ettema T.J."/>
        </authorList>
    </citation>
    <scope>NUCLEOTIDE SEQUENCE</scope>
</reference>
<comment type="caution">
    <text evidence="1">The sequence shown here is derived from an EMBL/GenBank/DDBJ whole genome shotgun (WGS) entry which is preliminary data.</text>
</comment>
<proteinExistence type="predicted"/>
<accession>A0A0F9JY07</accession>
<dbReference type="EMBL" id="LAZR01009098">
    <property type="protein sequence ID" value="KKM74689.1"/>
    <property type="molecule type" value="Genomic_DNA"/>
</dbReference>
<evidence type="ECO:0000313" key="1">
    <source>
        <dbReference type="EMBL" id="KKM74689.1"/>
    </source>
</evidence>
<protein>
    <submittedName>
        <fullName evidence="1">Uncharacterized protein</fullName>
    </submittedName>
</protein>
<name>A0A0F9JY07_9ZZZZ</name>
<organism evidence="1">
    <name type="scientific">marine sediment metagenome</name>
    <dbReference type="NCBI Taxonomy" id="412755"/>
    <lineage>
        <taxon>unclassified sequences</taxon>
        <taxon>metagenomes</taxon>
        <taxon>ecological metagenomes</taxon>
    </lineage>
</organism>